<protein>
    <submittedName>
        <fullName evidence="2">Formylmethanofuran dehydrogenase</fullName>
    </submittedName>
</protein>
<feature type="domain" description="Molybdopterin dinucleotide-binding" evidence="1">
    <location>
        <begin position="15"/>
        <end position="115"/>
    </location>
</feature>
<dbReference type="KEGG" id="mzi:HWN40_07705"/>
<organism evidence="2 3">
    <name type="scientific">Methanolobus zinderi</name>
    <dbReference type="NCBI Taxonomy" id="536044"/>
    <lineage>
        <taxon>Archaea</taxon>
        <taxon>Methanobacteriati</taxon>
        <taxon>Methanobacteriota</taxon>
        <taxon>Stenosarchaea group</taxon>
        <taxon>Methanomicrobia</taxon>
        <taxon>Methanosarcinales</taxon>
        <taxon>Methanosarcinaceae</taxon>
        <taxon>Methanolobus</taxon>
    </lineage>
</organism>
<evidence type="ECO:0000313" key="3">
    <source>
        <dbReference type="Proteomes" id="UP000509594"/>
    </source>
</evidence>
<dbReference type="Gene3D" id="2.40.40.20">
    <property type="match status" value="1"/>
</dbReference>
<dbReference type="EMBL" id="CP058215">
    <property type="protein sequence ID" value="QLC50133.1"/>
    <property type="molecule type" value="Genomic_DNA"/>
</dbReference>
<dbReference type="InterPro" id="IPR006657">
    <property type="entry name" value="MoPterin_dinucl-bd_dom"/>
</dbReference>
<evidence type="ECO:0000313" key="2">
    <source>
        <dbReference type="EMBL" id="QLC50133.1"/>
    </source>
</evidence>
<accession>A0A7D5E6T6</accession>
<dbReference type="OrthoDB" id="146286at2157"/>
<reference evidence="2 3" key="1">
    <citation type="submission" date="2020-06" db="EMBL/GenBank/DDBJ databases">
        <title>Methanolobus halotolerans sp. nov., isolated from a saline lake Tus in Siberia.</title>
        <authorList>
            <person name="Shen Y."/>
            <person name="Chen S.-C."/>
            <person name="Lai M.-C."/>
            <person name="Huang H.-H."/>
            <person name="Chiu H.-H."/>
            <person name="Tang S.-L."/>
            <person name="Rogozin D.Y."/>
            <person name="Degermendzhy A.G."/>
        </authorList>
    </citation>
    <scope>NUCLEOTIDE SEQUENCE [LARGE SCALE GENOMIC DNA]</scope>
    <source>
        <strain evidence="2 3">DSM 21339</strain>
    </source>
</reference>
<evidence type="ECO:0000259" key="1">
    <source>
        <dbReference type="Pfam" id="PF01568"/>
    </source>
</evidence>
<dbReference type="SUPFAM" id="SSF50692">
    <property type="entry name" value="ADC-like"/>
    <property type="match status" value="1"/>
</dbReference>
<dbReference type="GO" id="GO:0016491">
    <property type="term" value="F:oxidoreductase activity"/>
    <property type="evidence" value="ECO:0007669"/>
    <property type="project" value="InterPro"/>
</dbReference>
<proteinExistence type="predicted"/>
<dbReference type="Proteomes" id="UP000509594">
    <property type="component" value="Chromosome"/>
</dbReference>
<dbReference type="InterPro" id="IPR009010">
    <property type="entry name" value="Asp_de-COase-like_dom_sf"/>
</dbReference>
<dbReference type="AlphaFoldDB" id="A0A7D5E6T6"/>
<dbReference type="Pfam" id="PF01568">
    <property type="entry name" value="Molydop_binding"/>
    <property type="match status" value="1"/>
</dbReference>
<keyword evidence="3" id="KW-1185">Reference proteome</keyword>
<name>A0A7D5E6T6_9EURY</name>
<sequence>MAGFGQFLSSPEVKLRIVTYRDAFQDAAKVESLFGEEYEKLSAVILLDQKDITKLSIKEGETVILKNSSGKVVVKAQKSGYEQPHPGIGYMVNSPWSNALVPEDAGGTGVPAFKDFEVVASGSKEEKVTGIKEII</sequence>
<dbReference type="GeneID" id="55821550"/>
<dbReference type="RefSeq" id="WP_176965189.1">
    <property type="nucleotide sequence ID" value="NZ_CP058215.1"/>
</dbReference>
<gene>
    <name evidence="2" type="ORF">HWN40_07705</name>
</gene>
<dbReference type="GO" id="GO:0043546">
    <property type="term" value="F:molybdopterin cofactor binding"/>
    <property type="evidence" value="ECO:0007669"/>
    <property type="project" value="InterPro"/>
</dbReference>